<dbReference type="GeneID" id="81594907"/>
<reference evidence="1" key="1">
    <citation type="submission" date="2022-12" db="EMBL/GenBank/DDBJ databases">
        <authorList>
            <person name="Petersen C."/>
        </authorList>
    </citation>
    <scope>NUCLEOTIDE SEQUENCE</scope>
    <source>
        <strain evidence="1">IBT 16125</strain>
    </source>
</reference>
<keyword evidence="2" id="KW-1185">Reference proteome</keyword>
<dbReference type="AlphaFoldDB" id="A0AAD6G4S9"/>
<evidence type="ECO:0000313" key="1">
    <source>
        <dbReference type="EMBL" id="KAJ5459729.1"/>
    </source>
</evidence>
<sequence>MTHTGEYTAPKTLDTALDLLDKEAVELDRIMDTFALEHFLLVKRFERDALARKDPEEVRMVLTELF</sequence>
<evidence type="ECO:0000313" key="2">
    <source>
        <dbReference type="Proteomes" id="UP001213681"/>
    </source>
</evidence>
<reference evidence="1" key="2">
    <citation type="journal article" date="2023" name="IMA Fungus">
        <title>Comparative genomic study of the Penicillium genus elucidates a diverse pangenome and 15 lateral gene transfer events.</title>
        <authorList>
            <person name="Petersen C."/>
            <person name="Sorensen T."/>
            <person name="Nielsen M.R."/>
            <person name="Sondergaard T.E."/>
            <person name="Sorensen J.L."/>
            <person name="Fitzpatrick D.A."/>
            <person name="Frisvad J.C."/>
            <person name="Nielsen K.L."/>
        </authorList>
    </citation>
    <scope>NUCLEOTIDE SEQUENCE</scope>
    <source>
        <strain evidence="1">IBT 16125</strain>
    </source>
</reference>
<name>A0AAD6G4S9_9EURO</name>
<dbReference type="RefSeq" id="XP_056768771.1">
    <property type="nucleotide sequence ID" value="XM_056904664.1"/>
</dbReference>
<comment type="caution">
    <text evidence="1">The sequence shown here is derived from an EMBL/GenBank/DDBJ whole genome shotgun (WGS) entry which is preliminary data.</text>
</comment>
<gene>
    <name evidence="1" type="ORF">N7458_001281</name>
</gene>
<organism evidence="1 2">
    <name type="scientific">Penicillium daleae</name>
    <dbReference type="NCBI Taxonomy" id="63821"/>
    <lineage>
        <taxon>Eukaryota</taxon>
        <taxon>Fungi</taxon>
        <taxon>Dikarya</taxon>
        <taxon>Ascomycota</taxon>
        <taxon>Pezizomycotina</taxon>
        <taxon>Eurotiomycetes</taxon>
        <taxon>Eurotiomycetidae</taxon>
        <taxon>Eurotiales</taxon>
        <taxon>Aspergillaceae</taxon>
        <taxon>Penicillium</taxon>
    </lineage>
</organism>
<proteinExistence type="predicted"/>
<dbReference type="EMBL" id="JAPVEA010000002">
    <property type="protein sequence ID" value="KAJ5459729.1"/>
    <property type="molecule type" value="Genomic_DNA"/>
</dbReference>
<protein>
    <submittedName>
        <fullName evidence="1">Uncharacterized protein</fullName>
    </submittedName>
</protein>
<accession>A0AAD6G4S9</accession>
<dbReference type="Proteomes" id="UP001213681">
    <property type="component" value="Unassembled WGS sequence"/>
</dbReference>